<proteinExistence type="predicted"/>
<sequence length="474" mass="55788">MNDDIYTNILSMMMEVIVEWDEQQDIPIILDINHDSVLDLKFYMCSDALFWGTDILNLSLIKNGKILNNSDKLVHSDRIQHETRYRKYDKSHFTLKDFEYLEKTYEFIYRKKRISIELVTYCPKRGSINVFQNFMNLDKSSFPEAFKIMEPIIFEFEVDSKITYSGLINDIKEYILEKKLTDNRSMIEIMDIYTKEFNTQRGISNLPEDDWELCQFLFRPREDILITNLLDKNAFLSVELLIRIPGFIKINYSSDKPRLLTFVRCGGKILDVVEQIEEFKSITGSDQQRIVIYKGKEILPHDQLISVHLTEDSTVRYSLLPSITYINTFPIKSLSDKRDTLYDLTITLYDDLESSSFNVLATLFLLSNDIEEENIFVLWMKNKGKFSDVISREMKINTTTSPFDSFTFEQNTFAVKFLIDYVYQDLDSYNLTKIVDNLPCNKCWADYFSITALQQFFNHKEAIAYASAVHHKHH</sequence>
<dbReference type="EMBL" id="MK072292">
    <property type="protein sequence ID" value="AYV81664.1"/>
    <property type="molecule type" value="Genomic_DNA"/>
</dbReference>
<accession>A0A3G5A583</accession>
<organism evidence="1">
    <name type="scientific">Harvfovirus sp</name>
    <dbReference type="NCBI Taxonomy" id="2487768"/>
    <lineage>
        <taxon>Viruses</taxon>
        <taxon>Varidnaviria</taxon>
        <taxon>Bamfordvirae</taxon>
        <taxon>Nucleocytoviricota</taxon>
        <taxon>Megaviricetes</taxon>
        <taxon>Imitervirales</taxon>
        <taxon>Mimiviridae</taxon>
        <taxon>Klosneuvirinae</taxon>
    </lineage>
</organism>
<evidence type="ECO:0000313" key="1">
    <source>
        <dbReference type="EMBL" id="AYV81664.1"/>
    </source>
</evidence>
<name>A0A3G5A583_9VIRU</name>
<gene>
    <name evidence="1" type="ORF">Harvfovirus50_7</name>
</gene>
<reference evidence="1" key="1">
    <citation type="submission" date="2018-10" db="EMBL/GenBank/DDBJ databases">
        <title>Hidden diversity of soil giant viruses.</title>
        <authorList>
            <person name="Schulz F."/>
            <person name="Alteio L."/>
            <person name="Goudeau D."/>
            <person name="Ryan E.M."/>
            <person name="Malmstrom R.R."/>
            <person name="Blanchard J."/>
            <person name="Woyke T."/>
        </authorList>
    </citation>
    <scope>NUCLEOTIDE SEQUENCE</scope>
    <source>
        <strain evidence="1">HAV1</strain>
    </source>
</reference>
<protein>
    <submittedName>
        <fullName evidence="1">Uncharacterized protein</fullName>
    </submittedName>
</protein>